<gene>
    <name evidence="2" type="ORF">G3V02_000311</name>
</gene>
<keyword evidence="1" id="KW-0812">Transmembrane</keyword>
<reference evidence="2" key="2">
    <citation type="submission" date="2018-07" db="EMBL/GenBank/DDBJ databases">
        <authorList>
            <consortium name="NCBI Pathogen Detection Project"/>
        </authorList>
    </citation>
    <scope>NUCLEOTIDE SEQUENCE</scope>
    <source>
        <strain evidence="2">BCW_2640</strain>
    </source>
</reference>
<keyword evidence="1" id="KW-1133">Transmembrane helix</keyword>
<name>A0A5I2X4M6_SALET</name>
<organism evidence="2">
    <name type="scientific">Salmonella enterica subsp. enterica serovar Ank</name>
    <dbReference type="NCBI Taxonomy" id="1173578"/>
    <lineage>
        <taxon>Bacteria</taxon>
        <taxon>Pseudomonadati</taxon>
        <taxon>Pseudomonadota</taxon>
        <taxon>Gammaproteobacteria</taxon>
        <taxon>Enterobacterales</taxon>
        <taxon>Enterobacteriaceae</taxon>
        <taxon>Salmonella</taxon>
    </lineage>
</organism>
<dbReference type="AlphaFoldDB" id="A0A5I2X4M6"/>
<sequence length="275" mass="31946">MKNNLIFWKMKLIRNDSRKNVIVFLIGFLLIIICVAGVGIYLKKANDEQQAAEVERLKIKRTQDSITTFYVNAFTGIDLNQLPGVMREIEHSRLPFNMVGYTESEYTCINKSCRFIYELSDSFVFSVIDKKFFNVSYEGSFSENTLNFENLMINSDNSLLHKKMNKGEQIDAIKCSNLLNYIYGYNSVMDKSDRVKVVKLPYSTVESAEKQYPSYRDSYSLLIGEFEVQIPDIYSEAYFFAEKIPYKDFFIVQNIEKPVKTETDIILKGVFVCKK</sequence>
<evidence type="ECO:0000313" key="2">
    <source>
        <dbReference type="EMBL" id="HAE1791676.1"/>
    </source>
</evidence>
<dbReference type="EMBL" id="DAARBX010000001">
    <property type="protein sequence ID" value="HAE1791676.1"/>
    <property type="molecule type" value="Genomic_DNA"/>
</dbReference>
<reference evidence="2" key="1">
    <citation type="journal article" date="2018" name="Genome Biol.">
        <title>SKESA: strategic k-mer extension for scrupulous assemblies.</title>
        <authorList>
            <person name="Souvorov A."/>
            <person name="Agarwala R."/>
            <person name="Lipman D.J."/>
        </authorList>
    </citation>
    <scope>NUCLEOTIDE SEQUENCE</scope>
    <source>
        <strain evidence="2">BCW_2640</strain>
    </source>
</reference>
<comment type="caution">
    <text evidence="2">The sequence shown here is derived from an EMBL/GenBank/DDBJ whole genome shotgun (WGS) entry which is preliminary data.</text>
</comment>
<accession>A0A5I2X4M6</accession>
<protein>
    <submittedName>
        <fullName evidence="2">Uncharacterized protein</fullName>
    </submittedName>
</protein>
<feature type="transmembrane region" description="Helical" evidence="1">
    <location>
        <begin position="21"/>
        <end position="42"/>
    </location>
</feature>
<proteinExistence type="predicted"/>
<evidence type="ECO:0000256" key="1">
    <source>
        <dbReference type="SAM" id="Phobius"/>
    </source>
</evidence>
<keyword evidence="1" id="KW-0472">Membrane</keyword>